<dbReference type="PANTHER" id="PTHR44145:SF3">
    <property type="entry name" value="DNAJ HOMOLOG SUBFAMILY A MEMBER 3, MITOCHONDRIAL"/>
    <property type="match status" value="1"/>
</dbReference>
<evidence type="ECO:0000256" key="2">
    <source>
        <dbReference type="SAM" id="Phobius"/>
    </source>
</evidence>
<dbReference type="VEuPathDB" id="FungiDB:QG37_01788"/>
<dbReference type="PROSITE" id="PS50076">
    <property type="entry name" value="DNAJ_2"/>
    <property type="match status" value="1"/>
</dbReference>
<dbReference type="PRINTS" id="PR00625">
    <property type="entry name" value="JDOMAIN"/>
</dbReference>
<comment type="caution">
    <text evidence="4">The sequence shown here is derived from an EMBL/GenBank/DDBJ whole genome shotgun (WGS) entry which is preliminary data.</text>
</comment>
<accession>A0A0L0P3G5</accession>
<proteinExistence type="predicted"/>
<dbReference type="InterPro" id="IPR051938">
    <property type="entry name" value="Apopto_cytoskel_mod"/>
</dbReference>
<dbReference type="VEuPathDB" id="FungiDB:CJJ07_001110"/>
<evidence type="ECO:0000313" key="4">
    <source>
        <dbReference type="EMBL" id="KNE00917.1"/>
    </source>
</evidence>
<dbReference type="VEuPathDB" id="FungiDB:CJJ09_000688"/>
<keyword evidence="2" id="KW-0812">Transmembrane</keyword>
<dbReference type="PROSITE" id="PS00636">
    <property type="entry name" value="DNAJ_1"/>
    <property type="match status" value="1"/>
</dbReference>
<dbReference type="Proteomes" id="UP000037122">
    <property type="component" value="Unassembled WGS sequence"/>
</dbReference>
<dbReference type="CDD" id="cd06257">
    <property type="entry name" value="DnaJ"/>
    <property type="match status" value="1"/>
</dbReference>
<dbReference type="InterPro" id="IPR018253">
    <property type="entry name" value="DnaJ_domain_CS"/>
</dbReference>
<dbReference type="SMART" id="SM00271">
    <property type="entry name" value="DnaJ"/>
    <property type="match status" value="1"/>
</dbReference>
<dbReference type="InterPro" id="IPR001623">
    <property type="entry name" value="DnaJ_domain"/>
</dbReference>
<dbReference type="SUPFAM" id="SSF46565">
    <property type="entry name" value="Chaperone J-domain"/>
    <property type="match status" value="1"/>
</dbReference>
<gene>
    <name evidence="4" type="ORF">QG37_01788</name>
</gene>
<organism evidence="4 5">
    <name type="scientific">Candidozyma auris</name>
    <name type="common">Yeast</name>
    <name type="synonym">Candida auris</name>
    <dbReference type="NCBI Taxonomy" id="498019"/>
    <lineage>
        <taxon>Eukaryota</taxon>
        <taxon>Fungi</taxon>
        <taxon>Dikarya</taxon>
        <taxon>Ascomycota</taxon>
        <taxon>Saccharomycotina</taxon>
        <taxon>Pichiomycetes</taxon>
        <taxon>Metschnikowiaceae</taxon>
        <taxon>Candidozyma</taxon>
    </lineage>
</organism>
<dbReference type="VEuPathDB" id="FungiDB:CJI96_0002050"/>
<keyword evidence="2" id="KW-0472">Membrane</keyword>
<evidence type="ECO:0000313" key="5">
    <source>
        <dbReference type="Proteomes" id="UP000037122"/>
    </source>
</evidence>
<name>A0A0L0P3G5_CANAR</name>
<keyword evidence="1" id="KW-0143">Chaperone</keyword>
<keyword evidence="2" id="KW-1133">Transmembrane helix</keyword>
<feature type="domain" description="J" evidence="3">
    <location>
        <begin position="37"/>
        <end position="107"/>
    </location>
</feature>
<dbReference type="InterPro" id="IPR036869">
    <property type="entry name" value="J_dom_sf"/>
</dbReference>
<dbReference type="VEuPathDB" id="FungiDB:B9J08_003417"/>
<dbReference type="EMBL" id="LGST01000016">
    <property type="protein sequence ID" value="KNE00917.1"/>
    <property type="molecule type" value="Genomic_DNA"/>
</dbReference>
<dbReference type="VEuPathDB" id="FungiDB:CJI97_003492"/>
<evidence type="ECO:0000259" key="3">
    <source>
        <dbReference type="PROSITE" id="PS50076"/>
    </source>
</evidence>
<reference evidence="5" key="1">
    <citation type="journal article" date="2015" name="BMC Genomics">
        <title>Draft genome of a commonly misdiagnosed multidrug resistant pathogen Candida auris.</title>
        <authorList>
            <person name="Chatterjee S."/>
            <person name="Alampalli S.V."/>
            <person name="Nageshan R.K."/>
            <person name="Chettiar S.T."/>
            <person name="Joshi S."/>
            <person name="Tatu U.S."/>
        </authorList>
    </citation>
    <scope>NUCLEOTIDE SEQUENCE [LARGE SCALE GENOMIC DNA]</scope>
    <source>
        <strain evidence="5">6684</strain>
    </source>
</reference>
<feature type="transmembrane region" description="Helical" evidence="2">
    <location>
        <begin position="278"/>
        <end position="299"/>
    </location>
</feature>
<protein>
    <recommendedName>
        <fullName evidence="3">J domain-containing protein</fullName>
    </recommendedName>
</protein>
<dbReference type="AlphaFoldDB" id="A0A0L0P3G5"/>
<dbReference type="Pfam" id="PF00226">
    <property type="entry name" value="DnaJ"/>
    <property type="match status" value="1"/>
</dbReference>
<sequence>MIASITPVTSRTLWCRLSTRPILSFVRFASLVADDRNYYQILELPRNASIKDIKAQFRKLSKKYHPDLNSHLSDEEKELNNKKYVQMLLAYDTLKDVKAKREYDAKLGFGSRKQGSSHNPNHSDWENKYYGEAKYYSRAKASGSYFSRGYSNRRHRVHNFYDGSGAENTNSHFSGIHRNYGDRYSVPHFDYNTHLAKHLKFEQRILGKQLTPEDRDVIIGQLRKEGNGVDVSEELITKHLMRHAHGNYQANTASSSSAAALNPYMYQGPQHGGYHDDLMSLGMTTALVLGGLGSIYLIYYATT</sequence>
<dbReference type="PANTHER" id="PTHR44145">
    <property type="entry name" value="DNAJ HOMOLOG SUBFAMILY A MEMBER 3, MITOCHONDRIAL"/>
    <property type="match status" value="1"/>
</dbReference>
<evidence type="ECO:0000256" key="1">
    <source>
        <dbReference type="ARBA" id="ARBA00023186"/>
    </source>
</evidence>
<dbReference type="Gene3D" id="1.10.287.110">
    <property type="entry name" value="DnaJ domain"/>
    <property type="match status" value="1"/>
</dbReference>